<keyword evidence="4 7" id="KW-0418">Kinase</keyword>
<dbReference type="RefSeq" id="WP_134762798.1">
    <property type="nucleotide sequence ID" value="NZ_SOZD01000004.1"/>
</dbReference>
<keyword evidence="6 7" id="KW-0057">Aromatic amino acid biosynthesis</keyword>
<keyword evidence="3 7" id="KW-0547">Nucleotide-binding</keyword>
<comment type="function">
    <text evidence="7">Catalyzes the specific phosphorylation of the 3-hydroxyl group of shikimic acid using ATP as a cosubstrate.</text>
</comment>
<dbReference type="EMBL" id="SOZD01000004">
    <property type="protein sequence ID" value="TFF21914.1"/>
    <property type="molecule type" value="Genomic_DNA"/>
</dbReference>
<evidence type="ECO:0000256" key="6">
    <source>
        <dbReference type="ARBA" id="ARBA00023141"/>
    </source>
</evidence>
<dbReference type="HAMAP" id="MF_00109">
    <property type="entry name" value="Shikimate_kinase"/>
    <property type="match status" value="1"/>
</dbReference>
<feature type="binding site" evidence="7">
    <location>
        <position position="154"/>
    </location>
    <ligand>
        <name>substrate</name>
    </ligand>
</feature>
<dbReference type="Gene3D" id="3.40.50.300">
    <property type="entry name" value="P-loop containing nucleotide triphosphate hydrolases"/>
    <property type="match status" value="1"/>
</dbReference>
<comment type="subunit">
    <text evidence="7">Monomer.</text>
</comment>
<dbReference type="InterPro" id="IPR031322">
    <property type="entry name" value="Shikimate/glucono_kinase"/>
</dbReference>
<dbReference type="UniPathway" id="UPA00053">
    <property type="reaction ID" value="UER00088"/>
</dbReference>
<feature type="binding site" evidence="7">
    <location>
        <begin position="29"/>
        <end position="34"/>
    </location>
    <ligand>
        <name>ATP</name>
        <dbReference type="ChEBI" id="CHEBI:30616"/>
    </ligand>
</feature>
<dbReference type="AlphaFoldDB" id="A0A4Y8RIW4"/>
<keyword evidence="7" id="KW-0963">Cytoplasm</keyword>
<dbReference type="PANTHER" id="PTHR21087:SF16">
    <property type="entry name" value="SHIKIMATE KINASE 1, CHLOROPLASTIC"/>
    <property type="match status" value="1"/>
</dbReference>
<dbReference type="InterPro" id="IPR000623">
    <property type="entry name" value="Shikimate_kinase/TSH1"/>
</dbReference>
<dbReference type="GO" id="GO:0009073">
    <property type="term" value="P:aromatic amino acid family biosynthetic process"/>
    <property type="evidence" value="ECO:0007669"/>
    <property type="project" value="UniProtKB-KW"/>
</dbReference>
<comment type="caution">
    <text evidence="7">Lacks conserved residue(s) required for the propagation of feature annotation.</text>
</comment>
<organism evidence="8 9">
    <name type="scientific">Jiella endophytica</name>
    <dbReference type="NCBI Taxonomy" id="2558362"/>
    <lineage>
        <taxon>Bacteria</taxon>
        <taxon>Pseudomonadati</taxon>
        <taxon>Pseudomonadota</taxon>
        <taxon>Alphaproteobacteria</taxon>
        <taxon>Hyphomicrobiales</taxon>
        <taxon>Aurantimonadaceae</taxon>
        <taxon>Jiella</taxon>
    </lineage>
</organism>
<evidence type="ECO:0000256" key="5">
    <source>
        <dbReference type="ARBA" id="ARBA00022840"/>
    </source>
</evidence>
<feature type="binding site" evidence="7">
    <location>
        <position position="33"/>
    </location>
    <ligand>
        <name>Mg(2+)</name>
        <dbReference type="ChEBI" id="CHEBI:18420"/>
    </ligand>
</feature>
<dbReference type="PRINTS" id="PR01100">
    <property type="entry name" value="SHIKIMTKNASE"/>
</dbReference>
<keyword evidence="7" id="KW-0460">Magnesium</keyword>
<dbReference type="GO" id="GO:0000287">
    <property type="term" value="F:magnesium ion binding"/>
    <property type="evidence" value="ECO:0007669"/>
    <property type="project" value="UniProtKB-UniRule"/>
</dbReference>
<feature type="binding site" evidence="7">
    <location>
        <position position="75"/>
    </location>
    <ligand>
        <name>substrate</name>
    </ligand>
</feature>
<evidence type="ECO:0000256" key="2">
    <source>
        <dbReference type="ARBA" id="ARBA00022679"/>
    </source>
</evidence>
<dbReference type="EC" id="2.7.1.71" evidence="7"/>
<comment type="cofactor">
    <cofactor evidence="7">
        <name>Mg(2+)</name>
        <dbReference type="ChEBI" id="CHEBI:18420"/>
    </cofactor>
    <text evidence="7">Binds 1 Mg(2+) ion per subunit.</text>
</comment>
<comment type="pathway">
    <text evidence="7">Metabolic intermediate biosynthesis; chorismate biosynthesis; chorismate from D-erythrose 4-phosphate and phosphoenolpyruvate: step 5/7.</text>
</comment>
<comment type="catalytic activity">
    <reaction evidence="7">
        <text>shikimate + ATP = 3-phosphoshikimate + ADP + H(+)</text>
        <dbReference type="Rhea" id="RHEA:13121"/>
        <dbReference type="ChEBI" id="CHEBI:15378"/>
        <dbReference type="ChEBI" id="CHEBI:30616"/>
        <dbReference type="ChEBI" id="CHEBI:36208"/>
        <dbReference type="ChEBI" id="CHEBI:145989"/>
        <dbReference type="ChEBI" id="CHEBI:456216"/>
        <dbReference type="EC" id="2.7.1.71"/>
    </reaction>
</comment>
<keyword evidence="2 7" id="KW-0808">Transferase</keyword>
<name>A0A4Y8RIW4_9HYPH</name>
<dbReference type="Pfam" id="PF01202">
    <property type="entry name" value="SKI"/>
    <property type="match status" value="1"/>
</dbReference>
<protein>
    <recommendedName>
        <fullName evidence="7">Shikimate kinase</fullName>
        <shortName evidence="7">SK</shortName>
        <ecNumber evidence="7">2.7.1.71</ecNumber>
    </recommendedName>
</protein>
<comment type="similarity">
    <text evidence="7">Belongs to the shikimate kinase family.</text>
</comment>
<reference evidence="8 9" key="1">
    <citation type="submission" date="2019-03" db="EMBL/GenBank/DDBJ databases">
        <title>Jiella endophytica sp. nov., a novel endophytic bacterium isolated from root of Ficus microcarpa Linn. f.</title>
        <authorList>
            <person name="Tuo L."/>
        </authorList>
    </citation>
    <scope>NUCLEOTIDE SEQUENCE [LARGE SCALE GENOMIC DNA]</scope>
    <source>
        <strain evidence="8 9">CBS5Q-3</strain>
    </source>
</reference>
<dbReference type="PANTHER" id="PTHR21087">
    <property type="entry name" value="SHIKIMATE KINASE"/>
    <property type="match status" value="1"/>
</dbReference>
<comment type="subcellular location">
    <subcellularLocation>
        <location evidence="7">Cytoplasm</location>
    </subcellularLocation>
</comment>
<evidence type="ECO:0000256" key="7">
    <source>
        <dbReference type="HAMAP-Rule" id="MF_00109"/>
    </source>
</evidence>
<dbReference type="NCBIfam" id="NF010552">
    <property type="entry name" value="PRK13946.1"/>
    <property type="match status" value="1"/>
</dbReference>
<gene>
    <name evidence="7" type="primary">aroK</name>
    <name evidence="8" type="ORF">E3C22_14725</name>
</gene>
<dbReference type="GO" id="GO:0005524">
    <property type="term" value="F:ATP binding"/>
    <property type="evidence" value="ECO:0007669"/>
    <property type="project" value="UniProtKB-UniRule"/>
</dbReference>
<evidence type="ECO:0000313" key="9">
    <source>
        <dbReference type="Proteomes" id="UP000298179"/>
    </source>
</evidence>
<evidence type="ECO:0000256" key="4">
    <source>
        <dbReference type="ARBA" id="ARBA00022777"/>
    </source>
</evidence>
<feature type="binding site" evidence="7">
    <location>
        <position position="51"/>
    </location>
    <ligand>
        <name>substrate</name>
    </ligand>
</feature>
<dbReference type="Proteomes" id="UP000298179">
    <property type="component" value="Unassembled WGS sequence"/>
</dbReference>
<keyword evidence="1 7" id="KW-0028">Amino-acid biosynthesis</keyword>
<keyword evidence="7" id="KW-0479">Metal-binding</keyword>
<sequence>MDGETAAHNETPIRQRLGDRPIVLVGLMGAGKTTVGRRVATLLSLPFVDSDAEIETVSTMTIAELFEAYGEPEFRALEARVIARLVQEGPRVIATGGGAYMNANTRALLSDHAVTIWLKADIETLMERVARRADRPLLRSADPRQVMRELMDKRYPVYAEADLTVTSRPVKREIIAAELVEALERHLRERPTS</sequence>
<keyword evidence="9" id="KW-1185">Reference proteome</keyword>
<proteinExistence type="inferred from homology"/>
<evidence type="ECO:0000256" key="1">
    <source>
        <dbReference type="ARBA" id="ARBA00022605"/>
    </source>
</evidence>
<dbReference type="GO" id="GO:0009423">
    <property type="term" value="P:chorismate biosynthetic process"/>
    <property type="evidence" value="ECO:0007669"/>
    <property type="project" value="UniProtKB-UniRule"/>
</dbReference>
<dbReference type="CDD" id="cd00464">
    <property type="entry name" value="SK"/>
    <property type="match status" value="1"/>
</dbReference>
<dbReference type="InterPro" id="IPR027417">
    <property type="entry name" value="P-loop_NTPase"/>
</dbReference>
<keyword evidence="5 7" id="KW-0067">ATP-binding</keyword>
<feature type="binding site" evidence="7">
    <location>
        <position position="135"/>
    </location>
    <ligand>
        <name>ATP</name>
        <dbReference type="ChEBI" id="CHEBI:30616"/>
    </ligand>
</feature>
<accession>A0A4Y8RIW4</accession>
<comment type="caution">
    <text evidence="8">The sequence shown here is derived from an EMBL/GenBank/DDBJ whole genome shotgun (WGS) entry which is preliminary data.</text>
</comment>
<dbReference type="GO" id="GO:0008652">
    <property type="term" value="P:amino acid biosynthetic process"/>
    <property type="evidence" value="ECO:0007669"/>
    <property type="project" value="UniProtKB-KW"/>
</dbReference>
<dbReference type="SUPFAM" id="SSF52540">
    <property type="entry name" value="P-loop containing nucleoside triphosphate hydrolases"/>
    <property type="match status" value="1"/>
</dbReference>
<dbReference type="GO" id="GO:0005829">
    <property type="term" value="C:cytosol"/>
    <property type="evidence" value="ECO:0007669"/>
    <property type="project" value="TreeGrafter"/>
</dbReference>
<feature type="binding site" evidence="7">
    <location>
        <position position="97"/>
    </location>
    <ligand>
        <name>substrate</name>
    </ligand>
</feature>
<evidence type="ECO:0000313" key="8">
    <source>
        <dbReference type="EMBL" id="TFF21914.1"/>
    </source>
</evidence>
<dbReference type="OrthoDB" id="9800332at2"/>
<evidence type="ECO:0000256" key="3">
    <source>
        <dbReference type="ARBA" id="ARBA00022741"/>
    </source>
</evidence>
<dbReference type="GO" id="GO:0004765">
    <property type="term" value="F:shikimate kinase activity"/>
    <property type="evidence" value="ECO:0007669"/>
    <property type="project" value="UniProtKB-UniRule"/>
</dbReference>